<dbReference type="Gramene" id="RZC76192">
    <property type="protein sequence ID" value="RZC76192"/>
    <property type="gene ID" value="C5167_000627"/>
</dbReference>
<feature type="transmembrane region" description="Helical" evidence="2">
    <location>
        <begin position="553"/>
        <end position="586"/>
    </location>
</feature>
<proteinExistence type="predicted"/>
<dbReference type="GO" id="GO:0016020">
    <property type="term" value="C:membrane"/>
    <property type="evidence" value="ECO:0007669"/>
    <property type="project" value="TreeGrafter"/>
</dbReference>
<dbReference type="Proteomes" id="UP000316621">
    <property type="component" value="Chromosome 9"/>
</dbReference>
<feature type="domain" description="PGG" evidence="3">
    <location>
        <begin position="447"/>
        <end position="546"/>
    </location>
</feature>
<dbReference type="EMBL" id="CM010723">
    <property type="protein sequence ID" value="RZC76192.1"/>
    <property type="molecule type" value="Genomic_DNA"/>
</dbReference>
<gene>
    <name evidence="4" type="ORF">C5167_000627</name>
</gene>
<keyword evidence="5" id="KW-1185">Reference proteome</keyword>
<organism evidence="4 5">
    <name type="scientific">Papaver somniferum</name>
    <name type="common">Opium poppy</name>
    <dbReference type="NCBI Taxonomy" id="3469"/>
    <lineage>
        <taxon>Eukaryota</taxon>
        <taxon>Viridiplantae</taxon>
        <taxon>Streptophyta</taxon>
        <taxon>Embryophyta</taxon>
        <taxon>Tracheophyta</taxon>
        <taxon>Spermatophyta</taxon>
        <taxon>Magnoliopsida</taxon>
        <taxon>Ranunculales</taxon>
        <taxon>Papaveraceae</taxon>
        <taxon>Papaveroideae</taxon>
        <taxon>Papaver</taxon>
    </lineage>
</organism>
<sequence>MMLFKAAKEEQWMLVEEIVKLAPPEALEFTNPENNLTIQHMAARRGTIKVVMALVNKNPYLTQTQCMTTNTDEFVNYRYMVPLNFAAVNAPFSQKQVLEYLYPITRDHMDPATGDNHLNGEDGVLLIAWLIEADLYGIVLSICRQYPVLVKDMFSGVSDEFILERMMKRPFTFLSRANLMWWERCIYPLIEVDLDCPHATGVSREKNTKKDEENPPETSKGSALGEGFWTNCKGNIFSFSFRHYLMLVPHIKALYGKKRVHTEAVALVKHVVTCLNETIDKEQQRKYFRPNSSILYTAIKYGTTEVVLECLRTFPFLCHNMNLNLKINKAIIQERNVSIFNFMCKQKEMANRNTGDRVTYVDSNGNTILHYAAMLAPPRQLYPVSGAAFQMQRELQWFKGVESIVLQEDRYLRNKQGHTAQFFFTGNHKDLMKEGEKWMKDTSGSSTVAFAAAFTVPGGNISDNGSSNNGVPVFLDKKSFMVFAIADALALFSSITSVLMFLAVYTSRYFEDDFLKSLRRKMVIGLATLFVSMATILVSFGATFTIVLGKRFLWAPIAVAIFGCVPVQLFSFSQFPLFIGIVRSTFWRIVFSKRKLPNIIKRDPSRE</sequence>
<evidence type="ECO:0000313" key="5">
    <source>
        <dbReference type="Proteomes" id="UP000316621"/>
    </source>
</evidence>
<dbReference type="PANTHER" id="PTHR24177">
    <property type="entry name" value="CASKIN"/>
    <property type="match status" value="1"/>
</dbReference>
<dbReference type="InterPro" id="IPR026961">
    <property type="entry name" value="PGG_dom"/>
</dbReference>
<dbReference type="AlphaFoldDB" id="A0A4Y7KUV4"/>
<evidence type="ECO:0000259" key="3">
    <source>
        <dbReference type="Pfam" id="PF13962"/>
    </source>
</evidence>
<feature type="transmembrane region" description="Helical" evidence="2">
    <location>
        <begin position="480"/>
        <end position="502"/>
    </location>
</feature>
<feature type="transmembrane region" description="Helical" evidence="2">
    <location>
        <begin position="523"/>
        <end position="547"/>
    </location>
</feature>
<accession>A0A4Y7KUV4</accession>
<feature type="compositionally biased region" description="Basic and acidic residues" evidence="1">
    <location>
        <begin position="203"/>
        <end position="213"/>
    </location>
</feature>
<evidence type="ECO:0000256" key="2">
    <source>
        <dbReference type="SAM" id="Phobius"/>
    </source>
</evidence>
<reference evidence="4 5" key="1">
    <citation type="journal article" date="2018" name="Science">
        <title>The opium poppy genome and morphinan production.</title>
        <authorList>
            <person name="Guo L."/>
            <person name="Winzer T."/>
            <person name="Yang X."/>
            <person name="Li Y."/>
            <person name="Ning Z."/>
            <person name="He Z."/>
            <person name="Teodor R."/>
            <person name="Lu Y."/>
            <person name="Bowser T.A."/>
            <person name="Graham I.A."/>
            <person name="Ye K."/>
        </authorList>
    </citation>
    <scope>NUCLEOTIDE SEQUENCE [LARGE SCALE GENOMIC DNA]</scope>
    <source>
        <strain evidence="5">cv. HN1</strain>
        <tissue evidence="4">Leaves</tissue>
    </source>
</reference>
<evidence type="ECO:0000256" key="1">
    <source>
        <dbReference type="SAM" id="MobiDB-lite"/>
    </source>
</evidence>
<keyword evidence="2" id="KW-0812">Transmembrane</keyword>
<dbReference type="SUPFAM" id="SSF48403">
    <property type="entry name" value="Ankyrin repeat"/>
    <property type="match status" value="1"/>
</dbReference>
<feature type="region of interest" description="Disordered" evidence="1">
    <location>
        <begin position="202"/>
        <end position="222"/>
    </location>
</feature>
<keyword evidence="2" id="KW-0472">Membrane</keyword>
<name>A0A4Y7KUV4_PAPSO</name>
<dbReference type="InterPro" id="IPR036770">
    <property type="entry name" value="Ankyrin_rpt-contain_sf"/>
</dbReference>
<protein>
    <recommendedName>
        <fullName evidence="3">PGG domain-containing protein</fullName>
    </recommendedName>
</protein>
<evidence type="ECO:0000313" key="4">
    <source>
        <dbReference type="EMBL" id="RZC76192.1"/>
    </source>
</evidence>
<dbReference type="PANTHER" id="PTHR24177:SF292">
    <property type="entry name" value="ANKYRIN REPEAT FAMILY PROTEIN-RELATED"/>
    <property type="match status" value="1"/>
</dbReference>
<dbReference type="Pfam" id="PF13962">
    <property type="entry name" value="PGG"/>
    <property type="match status" value="1"/>
</dbReference>
<keyword evidence="2" id="KW-1133">Transmembrane helix</keyword>